<dbReference type="PROSITE" id="PS01067">
    <property type="entry name" value="SECE_SEC61G"/>
    <property type="match status" value="1"/>
</dbReference>
<evidence type="ECO:0000256" key="5">
    <source>
        <dbReference type="ARBA" id="ARBA00022927"/>
    </source>
</evidence>
<protein>
    <recommendedName>
        <fullName evidence="9">Protein translocase subunit SecE</fullName>
    </recommendedName>
</protein>
<evidence type="ECO:0000313" key="12">
    <source>
        <dbReference type="Proteomes" id="UP000001551"/>
    </source>
</evidence>
<dbReference type="STRING" id="663278.Ethha_2073"/>
<dbReference type="NCBIfam" id="TIGR00964">
    <property type="entry name" value="secE_bact"/>
    <property type="match status" value="1"/>
</dbReference>
<comment type="subunit">
    <text evidence="9">Component of the Sec protein translocase complex. Heterotrimer consisting of SecY, SecE and SecG subunits. The heterotrimers can form oligomers, although 1 heterotrimer is thought to be able to translocate proteins. Interacts with the ribosome. Interacts with SecDF, and other proteins may be involved. Interacts with SecA.</text>
</comment>
<dbReference type="KEGG" id="eha:Ethha_2073"/>
<dbReference type="Proteomes" id="UP000001551">
    <property type="component" value="Chromosome"/>
</dbReference>
<feature type="region of interest" description="Disordered" evidence="10">
    <location>
        <begin position="1"/>
        <end position="31"/>
    </location>
</feature>
<dbReference type="GO" id="GO:0006605">
    <property type="term" value="P:protein targeting"/>
    <property type="evidence" value="ECO:0007669"/>
    <property type="project" value="UniProtKB-UniRule"/>
</dbReference>
<dbReference type="InterPro" id="IPR005807">
    <property type="entry name" value="SecE_bac"/>
</dbReference>
<dbReference type="eggNOG" id="COG0690">
    <property type="taxonomic scope" value="Bacteria"/>
</dbReference>
<evidence type="ECO:0000256" key="9">
    <source>
        <dbReference type="HAMAP-Rule" id="MF_00422"/>
    </source>
</evidence>
<keyword evidence="8 9" id="KW-0472">Membrane</keyword>
<dbReference type="GO" id="GO:0009306">
    <property type="term" value="P:protein secretion"/>
    <property type="evidence" value="ECO:0007669"/>
    <property type="project" value="UniProtKB-UniRule"/>
</dbReference>
<evidence type="ECO:0000256" key="2">
    <source>
        <dbReference type="ARBA" id="ARBA00022448"/>
    </source>
</evidence>
<dbReference type="HAMAP" id="MF_00422">
    <property type="entry name" value="SecE"/>
    <property type="match status" value="1"/>
</dbReference>
<dbReference type="GO" id="GO:0043952">
    <property type="term" value="P:protein transport by the Sec complex"/>
    <property type="evidence" value="ECO:0007669"/>
    <property type="project" value="UniProtKB-UniRule"/>
</dbReference>
<keyword evidence="2 9" id="KW-0813">Transport</keyword>
<dbReference type="RefSeq" id="WP_013485938.1">
    <property type="nucleotide sequence ID" value="NC_014828.1"/>
</dbReference>
<sequence length="91" mass="9869">MPNSKQSKEPIPLRPKTGRAAQAGAKNQGGRFGGFKRFLSETRAEFKKIIWPTRRQVTSNTIVVLVTIAVIGAVVMALDALCITGFNALVK</sequence>
<dbReference type="GO" id="GO:0065002">
    <property type="term" value="P:intracellular protein transmembrane transport"/>
    <property type="evidence" value="ECO:0007669"/>
    <property type="project" value="UniProtKB-UniRule"/>
</dbReference>
<dbReference type="Gene3D" id="1.20.5.1030">
    <property type="entry name" value="Preprotein translocase secy subunit"/>
    <property type="match status" value="1"/>
</dbReference>
<dbReference type="AlphaFoldDB" id="E6U3J0"/>
<evidence type="ECO:0000256" key="10">
    <source>
        <dbReference type="SAM" id="MobiDB-lite"/>
    </source>
</evidence>
<comment type="similarity">
    <text evidence="9">Belongs to the SecE/SEC61-gamma family.</text>
</comment>
<evidence type="ECO:0000256" key="1">
    <source>
        <dbReference type="ARBA" id="ARBA00004370"/>
    </source>
</evidence>
<keyword evidence="6 9" id="KW-1133">Transmembrane helix</keyword>
<dbReference type="InterPro" id="IPR038379">
    <property type="entry name" value="SecE_sf"/>
</dbReference>
<proteinExistence type="inferred from homology"/>
<organism evidence="11 12">
    <name type="scientific">Ethanoligenens harbinense (strain DSM 18485 / JCM 12961 / CGMCC 1.5033 / YUAN-3)</name>
    <dbReference type="NCBI Taxonomy" id="663278"/>
    <lineage>
        <taxon>Bacteria</taxon>
        <taxon>Bacillati</taxon>
        <taxon>Bacillota</taxon>
        <taxon>Clostridia</taxon>
        <taxon>Eubacteriales</taxon>
        <taxon>Oscillospiraceae</taxon>
        <taxon>Ethanoligenens</taxon>
    </lineage>
</organism>
<comment type="function">
    <text evidence="9">Essential subunit of the Sec protein translocation channel SecYEG. Clamps together the 2 halves of SecY. May contact the channel plug during translocation.</text>
</comment>
<name>E6U3J0_ETHHY</name>
<keyword evidence="7 9" id="KW-0811">Translocation</keyword>
<evidence type="ECO:0000256" key="7">
    <source>
        <dbReference type="ARBA" id="ARBA00023010"/>
    </source>
</evidence>
<dbReference type="EMBL" id="CP002400">
    <property type="protein sequence ID" value="ADU27590.1"/>
    <property type="molecule type" value="Genomic_DNA"/>
</dbReference>
<dbReference type="PANTHER" id="PTHR33910">
    <property type="entry name" value="PROTEIN TRANSLOCASE SUBUNIT SECE"/>
    <property type="match status" value="1"/>
</dbReference>
<dbReference type="GO" id="GO:0005886">
    <property type="term" value="C:plasma membrane"/>
    <property type="evidence" value="ECO:0007669"/>
    <property type="project" value="UniProtKB-SubCell"/>
</dbReference>
<dbReference type="GO" id="GO:0008320">
    <property type="term" value="F:protein transmembrane transporter activity"/>
    <property type="evidence" value="ECO:0007669"/>
    <property type="project" value="UniProtKB-UniRule"/>
</dbReference>
<evidence type="ECO:0000313" key="11">
    <source>
        <dbReference type="EMBL" id="ADU27590.1"/>
    </source>
</evidence>
<keyword evidence="3 9" id="KW-1003">Cell membrane</keyword>
<gene>
    <name evidence="9" type="primary">secE</name>
    <name evidence="11" type="ordered locus">Ethha_2073</name>
</gene>
<evidence type="ECO:0000256" key="8">
    <source>
        <dbReference type="ARBA" id="ARBA00023136"/>
    </source>
</evidence>
<accession>E6U3J0</accession>
<reference evidence="11 12" key="1">
    <citation type="submission" date="2010-12" db="EMBL/GenBank/DDBJ databases">
        <title>Complete sequence of Ethanoligenens harbinense YUAN-3.</title>
        <authorList>
            <person name="Lucas S."/>
            <person name="Copeland A."/>
            <person name="Lapidus A."/>
            <person name="Cheng J.-F."/>
            <person name="Bruce D."/>
            <person name="Goodwin L."/>
            <person name="Pitluck S."/>
            <person name="Chertkov O."/>
            <person name="Misra M."/>
            <person name="Detter J.C."/>
            <person name="Han C."/>
            <person name="Tapia R."/>
            <person name="Land M."/>
            <person name="Hauser L."/>
            <person name="Jeffries C."/>
            <person name="Kyrpides N."/>
            <person name="Ivanova N."/>
            <person name="Mikhailova N."/>
            <person name="Wang A."/>
            <person name="Mouttaki H."/>
            <person name="He Z."/>
            <person name="Zhou J."/>
            <person name="Hemme C.L."/>
            <person name="Woyke T."/>
        </authorList>
    </citation>
    <scope>NUCLEOTIDE SEQUENCE [LARGE SCALE GENOMIC DNA]</scope>
    <source>
        <strain evidence="12">DSM 18485 / JCM 12961 / CGMCC 1.5033 / YUAN-3</strain>
    </source>
</reference>
<dbReference type="PANTHER" id="PTHR33910:SF1">
    <property type="entry name" value="PROTEIN TRANSLOCASE SUBUNIT SECE"/>
    <property type="match status" value="1"/>
</dbReference>
<evidence type="ECO:0000256" key="4">
    <source>
        <dbReference type="ARBA" id="ARBA00022692"/>
    </source>
</evidence>
<dbReference type="InterPro" id="IPR001901">
    <property type="entry name" value="Translocase_SecE/Sec61-g"/>
</dbReference>
<dbReference type="Pfam" id="PF00584">
    <property type="entry name" value="SecE"/>
    <property type="match status" value="1"/>
</dbReference>
<feature type="transmembrane region" description="Helical" evidence="9">
    <location>
        <begin position="62"/>
        <end position="86"/>
    </location>
</feature>
<comment type="subcellular location">
    <subcellularLocation>
        <location evidence="9">Cell membrane</location>
        <topology evidence="9">Single-pass membrane protein</topology>
    </subcellularLocation>
    <subcellularLocation>
        <location evidence="1">Membrane</location>
    </subcellularLocation>
</comment>
<keyword evidence="5 9" id="KW-0653">Protein transport</keyword>
<evidence type="ECO:0000256" key="6">
    <source>
        <dbReference type="ARBA" id="ARBA00022989"/>
    </source>
</evidence>
<keyword evidence="12" id="KW-1185">Reference proteome</keyword>
<dbReference type="HOGENOM" id="CLU_2422518_0_0_9"/>
<keyword evidence="4 9" id="KW-0812">Transmembrane</keyword>
<evidence type="ECO:0000256" key="3">
    <source>
        <dbReference type="ARBA" id="ARBA00022475"/>
    </source>
</evidence>